<reference evidence="1 2" key="1">
    <citation type="submission" date="2015-03" db="EMBL/GenBank/DDBJ databases">
        <title>Genome assembly of Sandaracinus amylolyticus DSM 53668.</title>
        <authorList>
            <person name="Sharma G."/>
            <person name="Subramanian S."/>
        </authorList>
    </citation>
    <scope>NUCLEOTIDE SEQUENCE [LARGE SCALE GENOMIC DNA]</scope>
    <source>
        <strain evidence="1 2">DSM 53668</strain>
    </source>
</reference>
<dbReference type="Proteomes" id="UP000034883">
    <property type="component" value="Chromosome"/>
</dbReference>
<protein>
    <submittedName>
        <fullName evidence="1">Uncharacterized protein</fullName>
    </submittedName>
</protein>
<dbReference type="AlphaFoldDB" id="A0A0F6YL38"/>
<accession>A0A0F6YL38</accession>
<organism evidence="1 2">
    <name type="scientific">Sandaracinus amylolyticus</name>
    <dbReference type="NCBI Taxonomy" id="927083"/>
    <lineage>
        <taxon>Bacteria</taxon>
        <taxon>Pseudomonadati</taxon>
        <taxon>Myxococcota</taxon>
        <taxon>Polyangia</taxon>
        <taxon>Polyangiales</taxon>
        <taxon>Sandaracinaceae</taxon>
        <taxon>Sandaracinus</taxon>
    </lineage>
</organism>
<name>A0A0F6YL38_9BACT</name>
<gene>
    <name evidence="1" type="ORF">DB32_007056</name>
</gene>
<proteinExistence type="predicted"/>
<evidence type="ECO:0000313" key="2">
    <source>
        <dbReference type="Proteomes" id="UP000034883"/>
    </source>
</evidence>
<dbReference type="STRING" id="927083.DB32_007056"/>
<dbReference type="EMBL" id="CP011125">
    <property type="protein sequence ID" value="AKF09907.1"/>
    <property type="molecule type" value="Genomic_DNA"/>
</dbReference>
<sequence length="72" mass="7188">MIAIALLAIGCGSSAPPAQSSDGSPSDDACAGYHAGDACITEENLAQCREMAAQCGGEVLVLESCPLQFACP</sequence>
<dbReference type="KEGG" id="samy:DB32_007056"/>
<keyword evidence="2" id="KW-1185">Reference proteome</keyword>
<evidence type="ECO:0000313" key="1">
    <source>
        <dbReference type="EMBL" id="AKF09907.1"/>
    </source>
</evidence>